<dbReference type="InterPro" id="IPR003752">
    <property type="entry name" value="DiS_bond_form_DsbB/BdbC"/>
</dbReference>
<dbReference type="AlphaFoldDB" id="A0A850PFC5"/>
<organism evidence="6 7">
    <name type="scientific">Ameyamaea chiangmaiensis</name>
    <dbReference type="NCBI Taxonomy" id="442969"/>
    <lineage>
        <taxon>Bacteria</taxon>
        <taxon>Pseudomonadati</taxon>
        <taxon>Pseudomonadota</taxon>
        <taxon>Alphaproteobacteria</taxon>
        <taxon>Acetobacterales</taxon>
        <taxon>Acetobacteraceae</taxon>
        <taxon>Ameyamaea</taxon>
    </lineage>
</organism>
<evidence type="ECO:0000256" key="2">
    <source>
        <dbReference type="ARBA" id="ARBA00022692"/>
    </source>
</evidence>
<dbReference type="GO" id="GO:0016020">
    <property type="term" value="C:membrane"/>
    <property type="evidence" value="ECO:0007669"/>
    <property type="project" value="UniProtKB-SubCell"/>
</dbReference>
<keyword evidence="3 5" id="KW-1133">Transmembrane helix</keyword>
<dbReference type="SUPFAM" id="SSF158442">
    <property type="entry name" value="DsbB-like"/>
    <property type="match status" value="1"/>
</dbReference>
<evidence type="ECO:0000256" key="4">
    <source>
        <dbReference type="ARBA" id="ARBA00023136"/>
    </source>
</evidence>
<evidence type="ECO:0000313" key="6">
    <source>
        <dbReference type="EMBL" id="NVN40946.1"/>
    </source>
</evidence>
<dbReference type="GO" id="GO:0006457">
    <property type="term" value="P:protein folding"/>
    <property type="evidence" value="ECO:0007669"/>
    <property type="project" value="InterPro"/>
</dbReference>
<comment type="caution">
    <text evidence="6">The sequence shown here is derived from an EMBL/GenBank/DDBJ whole genome shotgun (WGS) entry which is preliminary data.</text>
</comment>
<evidence type="ECO:0000256" key="1">
    <source>
        <dbReference type="ARBA" id="ARBA00004141"/>
    </source>
</evidence>
<proteinExistence type="predicted"/>
<dbReference type="EMBL" id="JABXXR010000076">
    <property type="protein sequence ID" value="NVN40946.1"/>
    <property type="molecule type" value="Genomic_DNA"/>
</dbReference>
<feature type="transmembrane region" description="Helical" evidence="5">
    <location>
        <begin position="57"/>
        <end position="78"/>
    </location>
</feature>
<dbReference type="GO" id="GO:0015035">
    <property type="term" value="F:protein-disulfide reductase activity"/>
    <property type="evidence" value="ECO:0007669"/>
    <property type="project" value="InterPro"/>
</dbReference>
<dbReference type="Pfam" id="PF02600">
    <property type="entry name" value="DsbB"/>
    <property type="match status" value="1"/>
</dbReference>
<evidence type="ECO:0000256" key="5">
    <source>
        <dbReference type="SAM" id="Phobius"/>
    </source>
</evidence>
<name>A0A850PFC5_9PROT</name>
<dbReference type="Proteomes" id="UP000585665">
    <property type="component" value="Unassembled WGS sequence"/>
</dbReference>
<dbReference type="InterPro" id="IPR023380">
    <property type="entry name" value="DsbB-like_sf"/>
</dbReference>
<protein>
    <submittedName>
        <fullName evidence="6">Disulfide bond formation protein B</fullName>
    </submittedName>
</protein>
<keyword evidence="4 5" id="KW-0472">Membrane</keyword>
<comment type="subcellular location">
    <subcellularLocation>
        <location evidence="1">Membrane</location>
        <topology evidence="1">Multi-pass membrane protein</topology>
    </subcellularLocation>
</comment>
<sequence length="159" mass="17032">MLLMASIVALAIAWWAEHVAGMVPCALCLVERWPWRVIGLTALLVLVLPWRRGGKVLLALIALTLLVSCALAVLHGGVEWGWWSSPLPECQAPRLTGATMAERLASMPVRPAKPCDAPAYLVSWLPVSMSVLGGLYAAALLLAMFTVAVRARGHARTGT</sequence>
<dbReference type="Gene3D" id="1.20.1550.10">
    <property type="entry name" value="DsbB-like"/>
    <property type="match status" value="1"/>
</dbReference>
<keyword evidence="2 5" id="KW-0812">Transmembrane</keyword>
<feature type="transmembrane region" description="Helical" evidence="5">
    <location>
        <begin position="127"/>
        <end position="149"/>
    </location>
</feature>
<evidence type="ECO:0000313" key="7">
    <source>
        <dbReference type="Proteomes" id="UP000585665"/>
    </source>
</evidence>
<evidence type="ECO:0000256" key="3">
    <source>
        <dbReference type="ARBA" id="ARBA00022989"/>
    </source>
</evidence>
<gene>
    <name evidence="6" type="ORF">HUK82_10275</name>
</gene>
<accession>A0A850PFC5</accession>
<keyword evidence="7" id="KW-1185">Reference proteome</keyword>
<feature type="transmembrane region" description="Helical" evidence="5">
    <location>
        <begin position="35"/>
        <end position="50"/>
    </location>
</feature>
<reference evidence="6 7" key="1">
    <citation type="submission" date="2020-06" db="EMBL/GenBank/DDBJ databases">
        <title>Description of novel acetic acid bacteria.</title>
        <authorList>
            <person name="Sombolestani A."/>
        </authorList>
    </citation>
    <scope>NUCLEOTIDE SEQUENCE [LARGE SCALE GENOMIC DNA]</scope>
    <source>
        <strain evidence="6 7">LMG 27010</strain>
    </source>
</reference>